<dbReference type="InterPro" id="IPR002937">
    <property type="entry name" value="Amino_oxidase"/>
</dbReference>
<dbReference type="STRING" id="33097.A0A150GM69"/>
<evidence type="ECO:0000313" key="2">
    <source>
        <dbReference type="EMBL" id="KXZ50949.1"/>
    </source>
</evidence>
<sequence length="576" mass="61363">MQTELRRTWGRRAHGAHRRVLPATTHRRALSVLVRATALKDNRKPRVVVVGGGWAGFGAAHALQQAGADVVVLDSAPNPGGLASAWKSAGGRTVEPGIKGFWYQYANIFSLVDSLGVRDAFTDWTQSSFYSPEGLLVRSPILQREPRLPTPLGSFLYTAPYFTRLPLADRLSALPLLGPLLEYSADQEAYDAYDKMSALELFRAAGVSSRLYRQFLEPMLLVTLFAPGHKLSAAAALDALYYFALAHQADFDVRWCRGSVSERLLTPWAAALRARGAVLLGGRRVEALEEAPQGGRPGRLVSVGPDGSRESWSADAVVFAVGSSAMARLAAASPPLAAQPLFAGFANLGSVDVAAVRLWLGSRLRPATPSNVLAGFEPGAGATLFHLSELQDEYRSDTSGGSVVEADLYHAASLLPLSDQQLVDRVVDRMLPAVDPSTPRPRVLDASVLRFRGAVSLFSPGCASYMPTCRTPYDGVFMAGDWIRQGPGTHGAKGLCQEKAYVTGLQAGNLAAESVGLRRRAVVLPCEPDESHIAAGREAAAALRRLGGQLGGALRGALPGGGRSLPEPLGGFTLLR</sequence>
<dbReference type="PANTHER" id="PTHR42923">
    <property type="entry name" value="PROTOPORPHYRINOGEN OXIDASE"/>
    <property type="match status" value="1"/>
</dbReference>
<dbReference type="Gene3D" id="3.50.50.60">
    <property type="entry name" value="FAD/NAD(P)-binding domain"/>
    <property type="match status" value="1"/>
</dbReference>
<dbReference type="InterPro" id="IPR050464">
    <property type="entry name" value="Zeta_carotene_desat/Oxidored"/>
</dbReference>
<dbReference type="EMBL" id="LSYV01000015">
    <property type="protein sequence ID" value="KXZ50949.1"/>
    <property type="molecule type" value="Genomic_DNA"/>
</dbReference>
<keyword evidence="3" id="KW-1185">Reference proteome</keyword>
<protein>
    <recommendedName>
        <fullName evidence="1">Amine oxidase domain-containing protein</fullName>
    </recommendedName>
</protein>
<dbReference type="PANTHER" id="PTHR42923:SF46">
    <property type="entry name" value="AMINE OXIDASE"/>
    <property type="match status" value="1"/>
</dbReference>
<dbReference type="PRINTS" id="PR00419">
    <property type="entry name" value="ADXRDTASE"/>
</dbReference>
<dbReference type="GO" id="GO:0016491">
    <property type="term" value="F:oxidoreductase activity"/>
    <property type="evidence" value="ECO:0007669"/>
    <property type="project" value="InterPro"/>
</dbReference>
<proteinExistence type="predicted"/>
<accession>A0A150GM69</accession>
<dbReference type="Proteomes" id="UP000075714">
    <property type="component" value="Unassembled WGS sequence"/>
</dbReference>
<dbReference type="OrthoDB" id="2219495at2759"/>
<dbReference type="AlphaFoldDB" id="A0A150GM69"/>
<name>A0A150GM69_GONPE</name>
<dbReference type="InterPro" id="IPR036188">
    <property type="entry name" value="FAD/NAD-bd_sf"/>
</dbReference>
<feature type="domain" description="Amine oxidase" evidence="1">
    <location>
        <begin position="55"/>
        <end position="488"/>
    </location>
</feature>
<organism evidence="2 3">
    <name type="scientific">Gonium pectorale</name>
    <name type="common">Green alga</name>
    <dbReference type="NCBI Taxonomy" id="33097"/>
    <lineage>
        <taxon>Eukaryota</taxon>
        <taxon>Viridiplantae</taxon>
        <taxon>Chlorophyta</taxon>
        <taxon>core chlorophytes</taxon>
        <taxon>Chlorophyceae</taxon>
        <taxon>CS clade</taxon>
        <taxon>Chlamydomonadales</taxon>
        <taxon>Volvocaceae</taxon>
        <taxon>Gonium</taxon>
    </lineage>
</organism>
<reference evidence="3" key="1">
    <citation type="journal article" date="2016" name="Nat. Commun.">
        <title>The Gonium pectorale genome demonstrates co-option of cell cycle regulation during the evolution of multicellularity.</title>
        <authorList>
            <person name="Hanschen E.R."/>
            <person name="Marriage T.N."/>
            <person name="Ferris P.J."/>
            <person name="Hamaji T."/>
            <person name="Toyoda A."/>
            <person name="Fujiyama A."/>
            <person name="Neme R."/>
            <person name="Noguchi H."/>
            <person name="Minakuchi Y."/>
            <person name="Suzuki M."/>
            <person name="Kawai-Toyooka H."/>
            <person name="Smith D.R."/>
            <person name="Sparks H."/>
            <person name="Anderson J."/>
            <person name="Bakaric R."/>
            <person name="Luria V."/>
            <person name="Karger A."/>
            <person name="Kirschner M.W."/>
            <person name="Durand P.M."/>
            <person name="Michod R.E."/>
            <person name="Nozaki H."/>
            <person name="Olson B.J."/>
        </authorList>
    </citation>
    <scope>NUCLEOTIDE SEQUENCE [LARGE SCALE GENOMIC DNA]</scope>
    <source>
        <strain evidence="3">NIES-2863</strain>
    </source>
</reference>
<evidence type="ECO:0000313" key="3">
    <source>
        <dbReference type="Proteomes" id="UP000075714"/>
    </source>
</evidence>
<dbReference type="SUPFAM" id="SSF51905">
    <property type="entry name" value="FAD/NAD(P)-binding domain"/>
    <property type="match status" value="1"/>
</dbReference>
<comment type="caution">
    <text evidence="2">The sequence shown here is derived from an EMBL/GenBank/DDBJ whole genome shotgun (WGS) entry which is preliminary data.</text>
</comment>
<gene>
    <name evidence="2" type="ORF">GPECTOR_14g195</name>
</gene>
<evidence type="ECO:0000259" key="1">
    <source>
        <dbReference type="Pfam" id="PF01593"/>
    </source>
</evidence>
<dbReference type="Pfam" id="PF01593">
    <property type="entry name" value="Amino_oxidase"/>
    <property type="match status" value="1"/>
</dbReference>